<evidence type="ECO:0000313" key="10">
    <source>
        <dbReference type="Proteomes" id="UP001203665"/>
    </source>
</evidence>
<dbReference type="Pfam" id="PF08240">
    <property type="entry name" value="ADH_N"/>
    <property type="match status" value="1"/>
</dbReference>
<dbReference type="InterPro" id="IPR031640">
    <property type="entry name" value="Glu_dehyd_C"/>
</dbReference>
<keyword evidence="6" id="KW-0777">Teichoic acid biosynthesis</keyword>
<evidence type="ECO:0000313" key="9">
    <source>
        <dbReference type="EMBL" id="MCM2675746.1"/>
    </source>
</evidence>
<evidence type="ECO:0000256" key="4">
    <source>
        <dbReference type="ARBA" id="ARBA00022833"/>
    </source>
</evidence>
<comment type="similarity">
    <text evidence="2 6">Belongs to the zinc-containing alcohol dehydrogenase family.</text>
</comment>
<feature type="binding site" evidence="6">
    <location>
        <position position="144"/>
    </location>
    <ligand>
        <name>Zn(2+)</name>
        <dbReference type="ChEBI" id="CHEBI:29105"/>
        <note>catalytic</note>
    </ligand>
</feature>
<reference evidence="9" key="1">
    <citation type="submission" date="2022-06" db="EMBL/GenBank/DDBJ databases">
        <title>Alkalicoccobacillus porphyridii sp. nov., isolated from a marine red alga, Porphyridium purpureum and reclassification of Shouchella plakortidis and Shouchella gibsonii as Alkalicoccobacillus plakortidis comb. nov. and Alkalicoccobacillus gibsonii comb. nov.</title>
        <authorList>
            <person name="Kim K.H."/>
            <person name="Lee J.K."/>
            <person name="Han D.M."/>
            <person name="Baek J.H."/>
            <person name="Jeon C.O."/>
        </authorList>
    </citation>
    <scope>NUCLEOTIDE SEQUENCE</scope>
    <source>
        <strain evidence="9">DSM 19153</strain>
    </source>
</reference>
<dbReference type="HAMAP" id="MF_02069">
    <property type="entry name" value="TarJ"/>
    <property type="match status" value="1"/>
</dbReference>
<feature type="domain" description="Alcohol dehydrogenase-like N-terminal" evidence="7">
    <location>
        <begin position="25"/>
        <end position="131"/>
    </location>
</feature>
<keyword evidence="10" id="KW-1185">Reference proteome</keyword>
<dbReference type="InterPro" id="IPR013154">
    <property type="entry name" value="ADH-like_N"/>
</dbReference>
<feature type="domain" description="Glucose dehydrogenase C-terminal" evidence="8">
    <location>
        <begin position="155"/>
        <end position="328"/>
    </location>
</feature>
<keyword evidence="4 6" id="KW-0862">Zinc</keyword>
<gene>
    <name evidence="6" type="primary">tarJ</name>
    <name evidence="9" type="ORF">NDM98_09735</name>
</gene>
<dbReference type="InterPro" id="IPR011032">
    <property type="entry name" value="GroES-like_sf"/>
</dbReference>
<dbReference type="InterPro" id="IPR036291">
    <property type="entry name" value="NAD(P)-bd_dom_sf"/>
</dbReference>
<dbReference type="PANTHER" id="PTHR43350">
    <property type="entry name" value="NAD-DEPENDENT ALCOHOL DEHYDROGENASE"/>
    <property type="match status" value="1"/>
</dbReference>
<sequence length="341" mass="39164">MINQVYRLVYPGQFEVTYKPRTINSDKVIIRPKFLSVCNADQRYYQGKRDASVLEKKLPMSLIHEGVGEVVYDPKEEFEVGQPVVMIPNLPIEQDDHMDENYLRSSRFRSSGYDGFMQDYVFMRHDRLVPLFKELDIHTAAFLELVSVAMHGITRFNFKSHDRKQTIGVWGDGNLGYITSILLKNKYPESEVVLFGKTKRKIEYFTFIDKSYLINNIPSDVEIDHAFECVGGLGSEMAIEQIIDCIKPQGSISLLGVSEDPVEINTRMVLEKGITLFGSSRSGRNDFVDTVDFLEQNKEVISYLNHLVTKVVTINNIDDIRHAFEEDQVSAWGKTVLEWKI</sequence>
<feature type="binding site" evidence="6">
    <location>
        <position position="64"/>
    </location>
    <ligand>
        <name>Zn(2+)</name>
        <dbReference type="ChEBI" id="CHEBI:29105"/>
        <note>catalytic</note>
    </ligand>
</feature>
<dbReference type="Gene3D" id="3.90.180.10">
    <property type="entry name" value="Medium-chain alcohol dehydrogenases, catalytic domain"/>
    <property type="match status" value="1"/>
</dbReference>
<evidence type="ECO:0000256" key="1">
    <source>
        <dbReference type="ARBA" id="ARBA00001947"/>
    </source>
</evidence>
<dbReference type="InterPro" id="IPR034710">
    <property type="entry name" value="TarJ"/>
</dbReference>
<proteinExistence type="inferred from homology"/>
<evidence type="ECO:0000259" key="7">
    <source>
        <dbReference type="Pfam" id="PF08240"/>
    </source>
</evidence>
<dbReference type="SUPFAM" id="SSF51735">
    <property type="entry name" value="NAD(P)-binding Rossmann-fold domains"/>
    <property type="match status" value="1"/>
</dbReference>
<name>A0ABT0XIM5_9BACI</name>
<keyword evidence="6" id="KW-0961">Cell wall biogenesis/degradation</keyword>
<organism evidence="9 10">
    <name type="scientific">Alkalicoccobacillus plakortidis</name>
    <dbReference type="NCBI Taxonomy" id="444060"/>
    <lineage>
        <taxon>Bacteria</taxon>
        <taxon>Bacillati</taxon>
        <taxon>Bacillota</taxon>
        <taxon>Bacilli</taxon>
        <taxon>Bacillales</taxon>
        <taxon>Bacillaceae</taxon>
        <taxon>Alkalicoccobacillus</taxon>
    </lineage>
</organism>
<evidence type="ECO:0000256" key="3">
    <source>
        <dbReference type="ARBA" id="ARBA00022723"/>
    </source>
</evidence>
<dbReference type="CDD" id="cd08237">
    <property type="entry name" value="ribitol-5-phosphate_DH"/>
    <property type="match status" value="1"/>
</dbReference>
<feature type="binding site" evidence="6">
    <location>
        <position position="38"/>
    </location>
    <ligand>
        <name>Zn(2+)</name>
        <dbReference type="ChEBI" id="CHEBI:29105"/>
        <note>catalytic</note>
    </ligand>
</feature>
<accession>A0ABT0XIM5</accession>
<dbReference type="RefSeq" id="WP_251606885.1">
    <property type="nucleotide sequence ID" value="NZ_JAMQJY010000001.1"/>
</dbReference>
<comment type="function">
    <text evidence="6">Catalyzes the NADPH dependent reduction of D-ribulose 5-phosphate to D-ribitol 5-phosphate.</text>
</comment>
<evidence type="ECO:0000256" key="6">
    <source>
        <dbReference type="HAMAP-Rule" id="MF_02069"/>
    </source>
</evidence>
<keyword evidence="5 6" id="KW-0560">Oxidoreductase</keyword>
<dbReference type="SUPFAM" id="SSF50129">
    <property type="entry name" value="GroES-like"/>
    <property type="match status" value="1"/>
</dbReference>
<evidence type="ECO:0000259" key="8">
    <source>
        <dbReference type="Pfam" id="PF16912"/>
    </source>
</evidence>
<evidence type="ECO:0000256" key="5">
    <source>
        <dbReference type="ARBA" id="ARBA00023002"/>
    </source>
</evidence>
<dbReference type="EC" id="1.1.1.405" evidence="6"/>
<dbReference type="Proteomes" id="UP001203665">
    <property type="component" value="Unassembled WGS sequence"/>
</dbReference>
<comment type="pathway">
    <text evidence="6">Cell wall biogenesis; poly(ribitol phosphate) teichoic acid biosynthesis.</text>
</comment>
<comment type="cofactor">
    <cofactor evidence="1 6">
        <name>Zn(2+)</name>
        <dbReference type="ChEBI" id="CHEBI:29105"/>
    </cofactor>
</comment>
<comment type="caution">
    <text evidence="9">The sequence shown here is derived from an EMBL/GenBank/DDBJ whole genome shotgun (WGS) entry which is preliminary data.</text>
</comment>
<dbReference type="EMBL" id="JAMQJY010000001">
    <property type="protein sequence ID" value="MCM2675746.1"/>
    <property type="molecule type" value="Genomic_DNA"/>
</dbReference>
<keyword evidence="3 6" id="KW-0479">Metal-binding</keyword>
<protein>
    <recommendedName>
        <fullName evidence="6">Ribulose-5-phosphate reductase</fullName>
        <shortName evidence="6">Ribulose-5-P reductase</shortName>
        <ecNumber evidence="6">1.1.1.405</ecNumber>
    </recommendedName>
    <alternativeName>
        <fullName evidence="6">Ribitol-5-phosphate dehydrogenase</fullName>
    </alternativeName>
</protein>
<feature type="binding site" evidence="6">
    <location>
        <position position="65"/>
    </location>
    <ligand>
        <name>Zn(2+)</name>
        <dbReference type="ChEBI" id="CHEBI:29105"/>
        <note>catalytic</note>
    </ligand>
</feature>
<dbReference type="Gene3D" id="3.40.50.720">
    <property type="entry name" value="NAD(P)-binding Rossmann-like Domain"/>
    <property type="match status" value="1"/>
</dbReference>
<keyword evidence="6" id="KW-0521">NADP</keyword>
<comment type="catalytic activity">
    <reaction evidence="6">
        <text>D-ribitol 5-phosphate + NADP(+) = D-ribulose 5-phosphate + NADPH + H(+)</text>
        <dbReference type="Rhea" id="RHEA:19921"/>
        <dbReference type="ChEBI" id="CHEBI:15378"/>
        <dbReference type="ChEBI" id="CHEBI:57695"/>
        <dbReference type="ChEBI" id="CHEBI:57783"/>
        <dbReference type="ChEBI" id="CHEBI:58121"/>
        <dbReference type="ChEBI" id="CHEBI:58349"/>
        <dbReference type="EC" id="1.1.1.405"/>
    </reaction>
</comment>
<dbReference type="Pfam" id="PF16912">
    <property type="entry name" value="Glu_dehyd_C"/>
    <property type="match status" value="1"/>
</dbReference>
<evidence type="ECO:0000256" key="2">
    <source>
        <dbReference type="ARBA" id="ARBA00008072"/>
    </source>
</evidence>
<dbReference type="PANTHER" id="PTHR43350:SF19">
    <property type="entry name" value="D-GULOSIDE 3-DEHYDROGENASE"/>
    <property type="match status" value="1"/>
</dbReference>